<evidence type="ECO:0000313" key="16">
    <source>
        <dbReference type="EMBL" id="RDW24285.1"/>
    </source>
</evidence>
<feature type="compositionally biased region" description="Basic and acidic residues" evidence="13">
    <location>
        <begin position="76"/>
        <end position="92"/>
    </location>
</feature>
<dbReference type="VEuPathDB" id="FungiDB:YALI1_D12483g"/>
<feature type="region of interest" description="Disordered" evidence="13">
    <location>
        <begin position="159"/>
        <end position="197"/>
    </location>
</feature>
<keyword evidence="7" id="KW-0805">Transcription regulation</keyword>
<dbReference type="KEGG" id="yli:2910924"/>
<keyword evidence="5" id="KW-0227">DNA damage</keyword>
<dbReference type="GO" id="GO:0030174">
    <property type="term" value="P:regulation of DNA-templated DNA replication initiation"/>
    <property type="evidence" value="ECO:0007669"/>
    <property type="project" value="EnsemblFungi"/>
</dbReference>
<evidence type="ECO:0000313" key="17">
    <source>
        <dbReference type="Proteomes" id="UP000182444"/>
    </source>
</evidence>
<comment type="subcellular location">
    <subcellularLocation>
        <location evidence="1">Nucleus</location>
    </subcellularLocation>
</comment>
<keyword evidence="6" id="KW-0156">Chromatin regulator</keyword>
<dbReference type="RefSeq" id="XP_502633.1">
    <property type="nucleotide sequence ID" value="XM_502633.1"/>
</dbReference>
<dbReference type="eggNOG" id="KOG3001">
    <property type="taxonomic scope" value="Eukaryota"/>
</dbReference>
<dbReference type="AlphaFoldDB" id="A0A1D8NDX9"/>
<dbReference type="OrthoDB" id="124855at2759"/>
<comment type="function">
    <text evidence="11">Involved in deacetylation of histones, chromatin assembly and chromosome segregation. May act as a transcriptional oscillator, directing histone deacetylases to specific chromosomal domains. Component of the NuA4 histone acetyltransferase complex which is involved in transcriptional activation of selected genes principally by acetylation of nucleosomal histone H4 and H2A. The NuA4 complex is also involved in DNA repair.</text>
</comment>
<reference evidence="16 18" key="2">
    <citation type="submission" date="2018-07" db="EMBL/GenBank/DDBJ databases">
        <title>Draft Genome Assemblies for Five Robust Yarrowia lipolytica Strains Exhibiting High Lipid Production and Pentose Sugar Utilization and Sugar Alcohol Secretion from Undetoxified Lignocellulosic Biomass Hydrolysates.</title>
        <authorList>
            <consortium name="DOE Joint Genome Institute"/>
            <person name="Walker C."/>
            <person name="Ryu S."/>
            <person name="Na H."/>
            <person name="Zane M."/>
            <person name="LaButti K."/>
            <person name="Lipzen A."/>
            <person name="Haridas S."/>
            <person name="Barry K."/>
            <person name="Grigoriev I.V."/>
            <person name="Quarterman J."/>
            <person name="Slininger P."/>
            <person name="Dien B."/>
            <person name="Trinh C.T."/>
        </authorList>
    </citation>
    <scope>NUCLEOTIDE SEQUENCE [LARGE SCALE GENOMIC DNA]</scope>
    <source>
        <strain evidence="16 18">YB392</strain>
    </source>
</reference>
<keyword evidence="9" id="KW-0234">DNA repair</keyword>
<dbReference type="GO" id="GO:0032968">
    <property type="term" value="P:positive regulation of transcription elongation by RNA polymerase II"/>
    <property type="evidence" value="ECO:0007669"/>
    <property type="project" value="EnsemblFungi"/>
</dbReference>
<dbReference type="FunFam" id="1.10.274.30:FF:000004">
    <property type="entry name" value="Putative Chromatin modification-related protein eaf3"/>
    <property type="match status" value="1"/>
</dbReference>
<evidence type="ECO:0000256" key="8">
    <source>
        <dbReference type="ARBA" id="ARBA00023163"/>
    </source>
</evidence>
<evidence type="ECO:0000256" key="11">
    <source>
        <dbReference type="ARBA" id="ARBA00057322"/>
    </source>
</evidence>
<dbReference type="GO" id="GO:0006281">
    <property type="term" value="P:DNA repair"/>
    <property type="evidence" value="ECO:0007669"/>
    <property type="project" value="UniProtKB-KW"/>
</dbReference>
<dbReference type="InterPro" id="IPR026541">
    <property type="entry name" value="MRG_dom"/>
</dbReference>
<gene>
    <name evidence="16" type="ORF">B0I71DRAFT_134511</name>
    <name evidence="15" type="ORF">YALI1_D12483g</name>
</gene>
<dbReference type="SMART" id="SM00298">
    <property type="entry name" value="CHROMO"/>
    <property type="match status" value="1"/>
</dbReference>
<dbReference type="GO" id="GO:1990453">
    <property type="term" value="C:nucleosome disassembly/reassembly complex"/>
    <property type="evidence" value="ECO:0007669"/>
    <property type="project" value="EnsemblFungi"/>
</dbReference>
<dbReference type="GO" id="GO:0006337">
    <property type="term" value="P:nucleosome disassembly"/>
    <property type="evidence" value="ECO:0007669"/>
    <property type="project" value="EnsemblFungi"/>
</dbReference>
<evidence type="ECO:0000256" key="13">
    <source>
        <dbReference type="SAM" id="MobiDB-lite"/>
    </source>
</evidence>
<sequence length="387" mass="43183">MVLATNSRCLAYHGPLLYEAKILMSYDPSKRGSKAKVEDGLPPTVEIGNVVNTHKRKRGPRASLPAAGATPDGDDSNDKNRHFSPKEGKPDVPADLADENEDKICYYVHYKGWKNTWDEWVGEERVLALNEDNIKLQKELKAAALAAAKKGKDFDALAPPEALSETASPAPTTKRKSMASKDSPAEGPRPVKRRGGLAALEDLEKEDDYLKRKEIALVVPDKLKAQLVDDWEFVTKDHQLVGLPRKVTVVDILKEFKKEAEAKYRPGSADADILNEVVSGIKLYFDRSLGSILLYRFEREQYLQITQSPDHSNKTMSEVYGAEHLLRLFVSLPGLIAMTNMDAQSVAVLKEHLEDFVRFLSTHQKTYFLKEAYTNASPAYEALSKGL</sequence>
<dbReference type="GeneID" id="2910924"/>
<name>A0A1D8NDX9_YARLL</name>
<dbReference type="EMBL" id="CP017556">
    <property type="protein sequence ID" value="AOW03849.1"/>
    <property type="molecule type" value="Genomic_DNA"/>
</dbReference>
<accession>A0A1D8NDX9</accession>
<organism evidence="15 17">
    <name type="scientific">Yarrowia lipolytica</name>
    <name type="common">Candida lipolytica</name>
    <dbReference type="NCBI Taxonomy" id="4952"/>
    <lineage>
        <taxon>Eukaryota</taxon>
        <taxon>Fungi</taxon>
        <taxon>Dikarya</taxon>
        <taxon>Ascomycota</taxon>
        <taxon>Saccharomycotina</taxon>
        <taxon>Dipodascomycetes</taxon>
        <taxon>Dipodascales</taxon>
        <taxon>Dipodascales incertae sedis</taxon>
        <taxon>Yarrowia</taxon>
    </lineage>
</organism>
<dbReference type="PANTHER" id="PTHR10880">
    <property type="entry name" value="MORTALITY FACTOR 4-LIKE PROTEIN"/>
    <property type="match status" value="1"/>
</dbReference>
<dbReference type="GO" id="GO:0140003">
    <property type="term" value="F:histone H3K36me3 reader activity"/>
    <property type="evidence" value="ECO:0007669"/>
    <property type="project" value="EnsemblFungi"/>
</dbReference>
<evidence type="ECO:0000256" key="10">
    <source>
        <dbReference type="ARBA" id="ARBA00023242"/>
    </source>
</evidence>
<keyword evidence="8" id="KW-0804">Transcription</keyword>
<dbReference type="GO" id="GO:0006368">
    <property type="term" value="P:transcription elongation by RNA polymerase II"/>
    <property type="evidence" value="ECO:0007669"/>
    <property type="project" value="EnsemblFungi"/>
</dbReference>
<keyword evidence="10" id="KW-0539">Nucleus</keyword>
<protein>
    <recommendedName>
        <fullName evidence="4">Chromatin modification-related protein EAF3</fullName>
    </recommendedName>
    <alternativeName>
        <fullName evidence="12">Chromatin modification-related protein eaf3</fullName>
    </alternativeName>
</protein>
<evidence type="ECO:0000259" key="14">
    <source>
        <dbReference type="SMART" id="SM00298"/>
    </source>
</evidence>
<dbReference type="VEuPathDB" id="FungiDB:YALI0_D09845g"/>
<dbReference type="PROSITE" id="PS51640">
    <property type="entry name" value="MRG"/>
    <property type="match status" value="1"/>
</dbReference>
<feature type="domain" description="Chromo" evidence="14">
    <location>
        <begin position="17"/>
        <end position="142"/>
    </location>
</feature>
<reference evidence="15 17" key="1">
    <citation type="journal article" date="2016" name="PLoS ONE">
        <title>Sequence Assembly of Yarrowia lipolytica Strain W29/CLIB89 Shows Transposable Element Diversity.</title>
        <authorList>
            <person name="Magnan C."/>
            <person name="Yu J."/>
            <person name="Chang I."/>
            <person name="Jahn E."/>
            <person name="Kanomata Y."/>
            <person name="Wu J."/>
            <person name="Zeller M."/>
            <person name="Oakes M."/>
            <person name="Baldi P."/>
            <person name="Sandmeyer S."/>
        </authorList>
    </citation>
    <scope>NUCLEOTIDE SEQUENCE [LARGE SCALE GENOMIC DNA]</scope>
    <source>
        <strain evidence="15">CLIB89</strain>
        <strain evidence="17">CLIB89(W29)</strain>
    </source>
</reference>
<evidence type="ECO:0000256" key="6">
    <source>
        <dbReference type="ARBA" id="ARBA00022853"/>
    </source>
</evidence>
<evidence type="ECO:0000313" key="15">
    <source>
        <dbReference type="EMBL" id="AOW03849.1"/>
    </source>
</evidence>
<comment type="subunit">
    <text evidence="3">Component of the NuA4 histone acetyltransferase complex.</text>
</comment>
<dbReference type="SUPFAM" id="SSF54160">
    <property type="entry name" value="Chromo domain-like"/>
    <property type="match status" value="1"/>
</dbReference>
<feature type="region of interest" description="Disordered" evidence="13">
    <location>
        <begin position="52"/>
        <end position="96"/>
    </location>
</feature>
<dbReference type="EMBL" id="KZ859040">
    <property type="protein sequence ID" value="RDW24285.1"/>
    <property type="molecule type" value="Genomic_DNA"/>
</dbReference>
<dbReference type="Gene3D" id="1.10.274.30">
    <property type="entry name" value="MRG domain"/>
    <property type="match status" value="1"/>
</dbReference>
<evidence type="ECO:0000256" key="12">
    <source>
        <dbReference type="ARBA" id="ARBA00072864"/>
    </source>
</evidence>
<evidence type="ECO:0000313" key="18">
    <source>
        <dbReference type="Proteomes" id="UP000256601"/>
    </source>
</evidence>
<dbReference type="InterPro" id="IPR016197">
    <property type="entry name" value="Chromo-like_dom_sf"/>
</dbReference>
<dbReference type="InterPro" id="IPR053820">
    <property type="entry name" value="MSL3_chromo-like"/>
</dbReference>
<dbReference type="Proteomes" id="UP000182444">
    <property type="component" value="Chromosome 1D"/>
</dbReference>
<dbReference type="Pfam" id="PF05712">
    <property type="entry name" value="MRG"/>
    <property type="match status" value="1"/>
</dbReference>
<dbReference type="OMA" id="GLQTYFD"/>
<dbReference type="GO" id="GO:0060195">
    <property type="term" value="P:negative regulation of antisense RNA transcription"/>
    <property type="evidence" value="ECO:0007669"/>
    <property type="project" value="EnsemblFungi"/>
</dbReference>
<proteinExistence type="inferred from homology"/>
<comment type="similarity">
    <text evidence="2">Belongs to the MRG family.</text>
</comment>
<evidence type="ECO:0000256" key="4">
    <source>
        <dbReference type="ARBA" id="ARBA00018505"/>
    </source>
</evidence>
<dbReference type="Pfam" id="PF22732">
    <property type="entry name" value="MSL3_chromo-like"/>
    <property type="match status" value="1"/>
</dbReference>
<evidence type="ECO:0000256" key="2">
    <source>
        <dbReference type="ARBA" id="ARBA00009093"/>
    </source>
</evidence>
<evidence type="ECO:0000256" key="7">
    <source>
        <dbReference type="ARBA" id="ARBA00023015"/>
    </source>
</evidence>
<evidence type="ECO:0000256" key="1">
    <source>
        <dbReference type="ARBA" id="ARBA00004123"/>
    </source>
</evidence>
<dbReference type="GO" id="GO:0043487">
    <property type="term" value="P:regulation of RNA stability"/>
    <property type="evidence" value="ECO:0007669"/>
    <property type="project" value="EnsemblFungi"/>
</dbReference>
<dbReference type="GO" id="GO:0032221">
    <property type="term" value="C:Rpd3S complex"/>
    <property type="evidence" value="ECO:0007669"/>
    <property type="project" value="EnsemblFungi"/>
</dbReference>
<dbReference type="Gene3D" id="2.30.30.140">
    <property type="match status" value="1"/>
</dbReference>
<dbReference type="GO" id="GO:0035267">
    <property type="term" value="C:NuA4 histone acetyltransferase complex"/>
    <property type="evidence" value="ECO:0007669"/>
    <property type="project" value="EnsemblFungi"/>
</dbReference>
<evidence type="ECO:0000256" key="5">
    <source>
        <dbReference type="ARBA" id="ARBA00022763"/>
    </source>
</evidence>
<dbReference type="Proteomes" id="UP000256601">
    <property type="component" value="Unassembled WGS sequence"/>
</dbReference>
<dbReference type="SMR" id="A0A1D8NDX9"/>
<dbReference type="InterPro" id="IPR000953">
    <property type="entry name" value="Chromo/chromo_shadow_dom"/>
</dbReference>
<evidence type="ECO:0000256" key="9">
    <source>
        <dbReference type="ARBA" id="ARBA00023204"/>
    </source>
</evidence>
<evidence type="ECO:0000256" key="3">
    <source>
        <dbReference type="ARBA" id="ARBA00011353"/>
    </source>
</evidence>
<dbReference type="PANTHER" id="PTHR10880:SF15">
    <property type="entry name" value="MSL COMPLEX SUBUNIT 3"/>
    <property type="match status" value="1"/>
</dbReference>
<dbReference type="InterPro" id="IPR038217">
    <property type="entry name" value="MRG_C_sf"/>
</dbReference>
<dbReference type="InterPro" id="IPR008676">
    <property type="entry name" value="MRG"/>
</dbReference>
<dbReference type="GO" id="GO:0006335">
    <property type="term" value="P:DNA replication-dependent chromatin assembly"/>
    <property type="evidence" value="ECO:0007669"/>
    <property type="project" value="EnsemblFungi"/>
</dbReference>